<sequence length="717" mass="77429">MAAAPARRPPLANRAYSRDSNLLRASVLDVAMELGIGTSRTVENWMFNAVEEEEEETVVSPGLTSGSTATSEESAQSPYPLLQNGIPARQPPYVQVHTPSLSLPDDPHRNSPSSETASPLSANPSPKHNKLRKSRKDGNESDGGYISDAGKKKSKSKGDETEYETDKDSGKDKKKSKKKSKKASSKDDAPGSSTDTFFKSPSKSPSRFSRKAPSTPDGGDVSDGGYLSEASVSKKKKSSFFRLGSKSSSTSLRKSSSNTSLAAEARVIPPVPALPALPSMALPIAERFARSTDDGSRSSSPMSAATWTTDGNKGSVSSLSQVFPSPVHRALTPTPTKPLERSPPSSEPNSPEALNSSLPLPSAGRRQGVRFTPSTRFSPSDDRPFIPPPSPHFVPPSRETTQRPQISLPMTSAMRDTSSSLTATSDGTLPARSRGPRKVPSPLPLSPSPLPGMSPSPVPSDYSLISSSDFIVPSPAHRLSPMPSPRRNHFLDLPPPTPPPQGPLPQIPHVSDSSRFRTPTATSHSASPNPSAALGLFSQPVPTIQRGRELPFPPRPLLPAEESSNLVQMGRSQRGLREGSWERDVQPRGPEPRGADLDDVRPDVAQFFFSTTDDTTASRGVPAYPEVDDADDTYDPYADERSLYPESEAHTLETHRPRGEVESFYFDEAGQRASMWSSRASLIDDERSREIRARFIERVDAMYGAEEAVPPVPKLRF</sequence>
<evidence type="ECO:0000313" key="2">
    <source>
        <dbReference type="Proteomes" id="UP000814140"/>
    </source>
</evidence>
<gene>
    <name evidence="1" type="ORF">BV25DRAFT_1829190</name>
</gene>
<dbReference type="EMBL" id="MU277228">
    <property type="protein sequence ID" value="KAI0059157.1"/>
    <property type="molecule type" value="Genomic_DNA"/>
</dbReference>
<evidence type="ECO:0000313" key="1">
    <source>
        <dbReference type="EMBL" id="KAI0059157.1"/>
    </source>
</evidence>
<proteinExistence type="predicted"/>
<name>A0ACB8SSP2_9AGAM</name>
<accession>A0ACB8SSP2</accession>
<keyword evidence="2" id="KW-1185">Reference proteome</keyword>
<protein>
    <submittedName>
        <fullName evidence="1">Uncharacterized protein</fullName>
    </submittedName>
</protein>
<comment type="caution">
    <text evidence="1">The sequence shown here is derived from an EMBL/GenBank/DDBJ whole genome shotgun (WGS) entry which is preliminary data.</text>
</comment>
<reference evidence="1" key="2">
    <citation type="journal article" date="2022" name="New Phytol.">
        <title>Evolutionary transition to the ectomycorrhizal habit in the genomes of a hyperdiverse lineage of mushroom-forming fungi.</title>
        <authorList>
            <person name="Looney B."/>
            <person name="Miyauchi S."/>
            <person name="Morin E."/>
            <person name="Drula E."/>
            <person name="Courty P.E."/>
            <person name="Kohler A."/>
            <person name="Kuo A."/>
            <person name="LaButti K."/>
            <person name="Pangilinan J."/>
            <person name="Lipzen A."/>
            <person name="Riley R."/>
            <person name="Andreopoulos W."/>
            <person name="He G."/>
            <person name="Johnson J."/>
            <person name="Nolan M."/>
            <person name="Tritt A."/>
            <person name="Barry K.W."/>
            <person name="Grigoriev I.V."/>
            <person name="Nagy L.G."/>
            <person name="Hibbett D."/>
            <person name="Henrissat B."/>
            <person name="Matheny P.B."/>
            <person name="Labbe J."/>
            <person name="Martin F.M."/>
        </authorList>
    </citation>
    <scope>NUCLEOTIDE SEQUENCE</scope>
    <source>
        <strain evidence="1">HHB10654</strain>
    </source>
</reference>
<organism evidence="1 2">
    <name type="scientific">Artomyces pyxidatus</name>
    <dbReference type="NCBI Taxonomy" id="48021"/>
    <lineage>
        <taxon>Eukaryota</taxon>
        <taxon>Fungi</taxon>
        <taxon>Dikarya</taxon>
        <taxon>Basidiomycota</taxon>
        <taxon>Agaricomycotina</taxon>
        <taxon>Agaricomycetes</taxon>
        <taxon>Russulales</taxon>
        <taxon>Auriscalpiaceae</taxon>
        <taxon>Artomyces</taxon>
    </lineage>
</organism>
<dbReference type="Proteomes" id="UP000814140">
    <property type="component" value="Unassembled WGS sequence"/>
</dbReference>
<reference evidence="1" key="1">
    <citation type="submission" date="2021-03" db="EMBL/GenBank/DDBJ databases">
        <authorList>
            <consortium name="DOE Joint Genome Institute"/>
            <person name="Ahrendt S."/>
            <person name="Looney B.P."/>
            <person name="Miyauchi S."/>
            <person name="Morin E."/>
            <person name="Drula E."/>
            <person name="Courty P.E."/>
            <person name="Chicoki N."/>
            <person name="Fauchery L."/>
            <person name="Kohler A."/>
            <person name="Kuo A."/>
            <person name="Labutti K."/>
            <person name="Pangilinan J."/>
            <person name="Lipzen A."/>
            <person name="Riley R."/>
            <person name="Andreopoulos W."/>
            <person name="He G."/>
            <person name="Johnson J."/>
            <person name="Barry K.W."/>
            <person name="Grigoriev I.V."/>
            <person name="Nagy L."/>
            <person name="Hibbett D."/>
            <person name="Henrissat B."/>
            <person name="Matheny P.B."/>
            <person name="Labbe J."/>
            <person name="Martin F."/>
        </authorList>
    </citation>
    <scope>NUCLEOTIDE SEQUENCE</scope>
    <source>
        <strain evidence="1">HHB10654</strain>
    </source>
</reference>